<evidence type="ECO:0000313" key="1">
    <source>
        <dbReference type="EMBL" id="HIV10275.1"/>
    </source>
</evidence>
<reference evidence="1" key="1">
    <citation type="submission" date="2020-10" db="EMBL/GenBank/DDBJ databases">
        <authorList>
            <person name="Gilroy R."/>
        </authorList>
    </citation>
    <scope>NUCLEOTIDE SEQUENCE</scope>
    <source>
        <strain evidence="1">1370</strain>
    </source>
</reference>
<reference evidence="1" key="2">
    <citation type="journal article" date="2021" name="PeerJ">
        <title>Extensive microbial diversity within the chicken gut microbiome revealed by metagenomics and culture.</title>
        <authorList>
            <person name="Gilroy R."/>
            <person name="Ravi A."/>
            <person name="Getino M."/>
            <person name="Pursley I."/>
            <person name="Horton D.L."/>
            <person name="Alikhan N.F."/>
            <person name="Baker D."/>
            <person name="Gharbi K."/>
            <person name="Hall N."/>
            <person name="Watson M."/>
            <person name="Adriaenssens E.M."/>
            <person name="Foster-Nyarko E."/>
            <person name="Jarju S."/>
            <person name="Secka A."/>
            <person name="Antonio M."/>
            <person name="Oren A."/>
            <person name="Chaudhuri R.R."/>
            <person name="La Ragione R."/>
            <person name="Hildebrand F."/>
            <person name="Pallen M.J."/>
        </authorList>
    </citation>
    <scope>NUCLEOTIDE SEQUENCE</scope>
    <source>
        <strain evidence="1">1370</strain>
    </source>
</reference>
<evidence type="ECO:0000313" key="2">
    <source>
        <dbReference type="Proteomes" id="UP000823960"/>
    </source>
</evidence>
<comment type="caution">
    <text evidence="1">The sequence shown here is derived from an EMBL/GenBank/DDBJ whole genome shotgun (WGS) entry which is preliminary data.</text>
</comment>
<accession>A0A9D1NP57</accession>
<gene>
    <name evidence="1" type="ORF">IAD28_01065</name>
</gene>
<sequence>MYKTVVIEYSPRAEDMAKRIEERANELYKEGFLLVTVTVTGSARAVMVLKSVD</sequence>
<organism evidence="1 2">
    <name type="scientific">Candidatus Faeciplasma avium</name>
    <dbReference type="NCBI Taxonomy" id="2840798"/>
    <lineage>
        <taxon>Bacteria</taxon>
        <taxon>Bacillati</taxon>
        <taxon>Bacillota</taxon>
        <taxon>Clostridia</taxon>
        <taxon>Eubacteriales</taxon>
        <taxon>Oscillospiraceae</taxon>
        <taxon>Oscillospiraceae incertae sedis</taxon>
        <taxon>Candidatus Faeciplasma</taxon>
    </lineage>
</organism>
<dbReference type="EMBL" id="DVOL01000012">
    <property type="protein sequence ID" value="HIV10275.1"/>
    <property type="molecule type" value="Genomic_DNA"/>
</dbReference>
<name>A0A9D1NP57_9FIRM</name>
<protein>
    <submittedName>
        <fullName evidence="1">Uncharacterized protein</fullName>
    </submittedName>
</protein>
<dbReference type="AlphaFoldDB" id="A0A9D1NP57"/>
<dbReference type="Proteomes" id="UP000823960">
    <property type="component" value="Unassembled WGS sequence"/>
</dbReference>
<proteinExistence type="predicted"/>